<dbReference type="InterPro" id="IPR036514">
    <property type="entry name" value="SGNH_hydro_sf"/>
</dbReference>
<comment type="caution">
    <text evidence="4">The sequence shown here is derived from an EMBL/GenBank/DDBJ whole genome shotgun (WGS) entry which is preliminary data.</text>
</comment>
<dbReference type="PANTHER" id="PTHR30383:SF24">
    <property type="entry name" value="THIOESTERASE 1_PROTEASE 1_LYSOPHOSPHOLIPASE L1"/>
    <property type="match status" value="1"/>
</dbReference>
<evidence type="ECO:0000313" key="5">
    <source>
        <dbReference type="Proteomes" id="UP000191025"/>
    </source>
</evidence>
<feature type="transmembrane region" description="Helical" evidence="3">
    <location>
        <begin position="76"/>
        <end position="94"/>
    </location>
</feature>
<name>A0A1V4H238_MORLA</name>
<dbReference type="Gene3D" id="3.40.50.1110">
    <property type="entry name" value="SGNH hydrolase"/>
    <property type="match status" value="1"/>
</dbReference>
<dbReference type="GO" id="GO:0004622">
    <property type="term" value="F:phosphatidylcholine lysophospholipase activity"/>
    <property type="evidence" value="ECO:0007669"/>
    <property type="project" value="TreeGrafter"/>
</dbReference>
<dbReference type="SUPFAM" id="SSF52266">
    <property type="entry name" value="SGNH hydrolase"/>
    <property type="match status" value="1"/>
</dbReference>
<dbReference type="Pfam" id="PF04311">
    <property type="entry name" value="DUF459"/>
    <property type="match status" value="1"/>
</dbReference>
<keyword evidence="3" id="KW-0812">Transmembrane</keyword>
<keyword evidence="3" id="KW-0472">Membrane</keyword>
<dbReference type="InterPro" id="IPR051532">
    <property type="entry name" value="Ester_Hydrolysis_Enzymes"/>
</dbReference>
<protein>
    <submittedName>
        <fullName evidence="4">Uncharacterized protein</fullName>
    </submittedName>
</protein>
<feature type="region of interest" description="Disordered" evidence="2">
    <location>
        <begin position="1"/>
        <end position="42"/>
    </location>
</feature>
<organism evidence="4 5">
    <name type="scientific">Moraxella lacunata</name>
    <dbReference type="NCBI Taxonomy" id="477"/>
    <lineage>
        <taxon>Bacteria</taxon>
        <taxon>Pseudomonadati</taxon>
        <taxon>Pseudomonadota</taxon>
        <taxon>Gammaproteobacteria</taxon>
        <taxon>Moraxellales</taxon>
        <taxon>Moraxellaceae</taxon>
        <taxon>Moraxella</taxon>
    </lineage>
</organism>
<sequence>MSEHKQDEINHINKADIDSQDNVNQANIHRKDINKEKINKENIDTENTDKEIIHQDDGNDWDNEVIILDDNFKQSFITTLMFLVLSTVMSIWIMQKSINAYYLQTYHQPSPLNLINSPLWQKGGDIGDGLYAFHDNIANNIGNMNKTMIDEFNTNHAYTPAYKAQMAEKAHQEQLRQEQLRQEQLRQEQLRQEQERQLKAQALKKNQAQNELEQSLTLNKSQKVFFAGDSMMQGIAPHMQKYLQGLGVDSVNLSKQSTGLAYPKFFDWNSTIKNTLQSDNSIKVLIVMLGANDPWDMPDKQGKYLKFNSEEWIAEYQARMKDILDFAKERQVGVIWVTPPNMKKNKLNEQMVQLNDVMMNELARHNVKVIDARPIMGGRNNVYNDYLEKDGKNIKMRSGDGIHFSGDGQRILAKEVQSYLIIE</sequence>
<evidence type="ECO:0000256" key="3">
    <source>
        <dbReference type="SAM" id="Phobius"/>
    </source>
</evidence>
<dbReference type="Proteomes" id="UP000191025">
    <property type="component" value="Unassembled WGS sequence"/>
</dbReference>
<gene>
    <name evidence="4" type="ORF">B5J94_03230</name>
</gene>
<keyword evidence="3" id="KW-1133">Transmembrane helix</keyword>
<evidence type="ECO:0000256" key="2">
    <source>
        <dbReference type="SAM" id="MobiDB-lite"/>
    </source>
</evidence>
<reference evidence="5" key="1">
    <citation type="submission" date="2017-03" db="EMBL/GenBank/DDBJ databases">
        <title>Draft genome sequence of Moraxella equi CCUG 4950T type strain.</title>
        <authorList>
            <person name="Salva-Serra F."/>
            <person name="Engstrom-Jakobsson H."/>
            <person name="Thorell K."/>
            <person name="Jaen-Luchoro D."/>
            <person name="Gonzales-Siles L."/>
            <person name="Karlsson R."/>
            <person name="Yazdan S."/>
            <person name="Boulund F."/>
            <person name="Johnning A."/>
            <person name="Engstrand L."/>
            <person name="Kristiansson E."/>
            <person name="Moore E."/>
        </authorList>
    </citation>
    <scope>NUCLEOTIDE SEQUENCE [LARGE SCALE GENOMIC DNA]</scope>
    <source>
        <strain evidence="5">CCUG 4441</strain>
    </source>
</reference>
<keyword evidence="1" id="KW-0175">Coiled coil</keyword>
<accession>A0A1V4H238</accession>
<evidence type="ECO:0000256" key="1">
    <source>
        <dbReference type="SAM" id="Coils"/>
    </source>
</evidence>
<feature type="compositionally biased region" description="Basic and acidic residues" evidence="2">
    <location>
        <begin position="29"/>
        <end position="42"/>
    </location>
</feature>
<dbReference type="PANTHER" id="PTHR30383">
    <property type="entry name" value="THIOESTERASE 1/PROTEASE 1/LYSOPHOSPHOLIPASE L1"/>
    <property type="match status" value="1"/>
</dbReference>
<dbReference type="RefSeq" id="WP_062498327.1">
    <property type="nucleotide sequence ID" value="NZ_MXAN01000015.1"/>
</dbReference>
<dbReference type="InterPro" id="IPR007407">
    <property type="entry name" value="DUF459"/>
</dbReference>
<feature type="compositionally biased region" description="Basic and acidic residues" evidence="2">
    <location>
        <begin position="1"/>
        <end position="17"/>
    </location>
</feature>
<dbReference type="AlphaFoldDB" id="A0A1V4H238"/>
<evidence type="ECO:0000313" key="4">
    <source>
        <dbReference type="EMBL" id="OPH38446.1"/>
    </source>
</evidence>
<dbReference type="EMBL" id="MXAN01000015">
    <property type="protein sequence ID" value="OPH38446.1"/>
    <property type="molecule type" value="Genomic_DNA"/>
</dbReference>
<feature type="coiled-coil region" evidence="1">
    <location>
        <begin position="163"/>
        <end position="211"/>
    </location>
</feature>
<proteinExistence type="predicted"/>